<name>A0AAJ0H9A1_9PEZI</name>
<protein>
    <submittedName>
        <fullName evidence="3">NADP-dependent oxidoreductase domain-containing protein</fullName>
    </submittedName>
</protein>
<keyword evidence="1" id="KW-0560">Oxidoreductase</keyword>
<dbReference type="Pfam" id="PF00248">
    <property type="entry name" value="Aldo_ket_red"/>
    <property type="match status" value="1"/>
</dbReference>
<dbReference type="Gene3D" id="3.20.20.100">
    <property type="entry name" value="NADP-dependent oxidoreductase domain"/>
    <property type="match status" value="1"/>
</dbReference>
<accession>A0AAJ0H9A1</accession>
<dbReference type="GO" id="GO:0016491">
    <property type="term" value="F:oxidoreductase activity"/>
    <property type="evidence" value="ECO:0007669"/>
    <property type="project" value="UniProtKB-KW"/>
</dbReference>
<proteinExistence type="predicted"/>
<dbReference type="Proteomes" id="UP001275084">
    <property type="component" value="Unassembled WGS sequence"/>
</dbReference>
<dbReference type="EMBL" id="JAUIQD010000007">
    <property type="protein sequence ID" value="KAK3343767.1"/>
    <property type="molecule type" value="Genomic_DNA"/>
</dbReference>
<reference evidence="3" key="2">
    <citation type="submission" date="2023-06" db="EMBL/GenBank/DDBJ databases">
        <authorList>
            <consortium name="Lawrence Berkeley National Laboratory"/>
            <person name="Haridas S."/>
            <person name="Hensen N."/>
            <person name="Bonometti L."/>
            <person name="Westerberg I."/>
            <person name="Brannstrom I.O."/>
            <person name="Guillou S."/>
            <person name="Cros-Aarteil S."/>
            <person name="Calhoun S."/>
            <person name="Kuo A."/>
            <person name="Mondo S."/>
            <person name="Pangilinan J."/>
            <person name="Riley R."/>
            <person name="Labutti K."/>
            <person name="Andreopoulos B."/>
            <person name="Lipzen A."/>
            <person name="Chen C."/>
            <person name="Yanf M."/>
            <person name="Daum C."/>
            <person name="Ng V."/>
            <person name="Clum A."/>
            <person name="Steindorff A."/>
            <person name="Ohm R."/>
            <person name="Martin F."/>
            <person name="Silar P."/>
            <person name="Natvig D."/>
            <person name="Lalanne C."/>
            <person name="Gautier V."/>
            <person name="Ament-Velasquez S.L."/>
            <person name="Kruys A."/>
            <person name="Hutchinson M.I."/>
            <person name="Powell A.J."/>
            <person name="Barry K."/>
            <person name="Miller A.N."/>
            <person name="Grigoriev I.V."/>
            <person name="Debuchy R."/>
            <person name="Gladieux P."/>
            <person name="Thoren M.H."/>
            <person name="Johannesson H."/>
        </authorList>
    </citation>
    <scope>NUCLEOTIDE SEQUENCE</scope>
    <source>
        <strain evidence="3">CBS 955.72</strain>
    </source>
</reference>
<sequence length="295" mass="31622">MSTTRNPTQPEAVRAKTAKMPVMLYGTAWKKERTADLVYDAIKAGFRGIDTAAMKRHYDEALTGEGIQRAIADGVVTRSELWIQTKFTPGDEAYDPTIYPIPAQILASVTTSLANLSTPYLDALILHSPFPSPAATALAWSTLQTLTPSPILHLGISNTALAHFTPLSPPPAIIQNRFHAATGFDLAIRRWAAAHDATYQGFWTLTGNRGVWTAPAPGGFVERLSQGAGVEPATAWYALLVAEGVVVLNGTTDPLGRGREDLEGLEKVAAWRATEEGGVAWEGCLGEFRGLVGAI</sequence>
<reference evidence="3" key="1">
    <citation type="journal article" date="2023" name="Mol. Phylogenet. Evol.">
        <title>Genome-scale phylogeny and comparative genomics of the fungal order Sordariales.</title>
        <authorList>
            <person name="Hensen N."/>
            <person name="Bonometti L."/>
            <person name="Westerberg I."/>
            <person name="Brannstrom I.O."/>
            <person name="Guillou S."/>
            <person name="Cros-Aarteil S."/>
            <person name="Calhoun S."/>
            <person name="Haridas S."/>
            <person name="Kuo A."/>
            <person name="Mondo S."/>
            <person name="Pangilinan J."/>
            <person name="Riley R."/>
            <person name="LaButti K."/>
            <person name="Andreopoulos B."/>
            <person name="Lipzen A."/>
            <person name="Chen C."/>
            <person name="Yan M."/>
            <person name="Daum C."/>
            <person name="Ng V."/>
            <person name="Clum A."/>
            <person name="Steindorff A."/>
            <person name="Ohm R.A."/>
            <person name="Martin F."/>
            <person name="Silar P."/>
            <person name="Natvig D.O."/>
            <person name="Lalanne C."/>
            <person name="Gautier V."/>
            <person name="Ament-Velasquez S.L."/>
            <person name="Kruys A."/>
            <person name="Hutchinson M.I."/>
            <person name="Powell A.J."/>
            <person name="Barry K."/>
            <person name="Miller A.N."/>
            <person name="Grigoriev I.V."/>
            <person name="Debuchy R."/>
            <person name="Gladieux P."/>
            <person name="Hiltunen Thoren M."/>
            <person name="Johannesson H."/>
        </authorList>
    </citation>
    <scope>NUCLEOTIDE SEQUENCE</scope>
    <source>
        <strain evidence="3">CBS 955.72</strain>
    </source>
</reference>
<dbReference type="InterPro" id="IPR023210">
    <property type="entry name" value="NADP_OxRdtase_dom"/>
</dbReference>
<keyword evidence="4" id="KW-1185">Reference proteome</keyword>
<dbReference type="PANTHER" id="PTHR43827">
    <property type="entry name" value="2,5-DIKETO-D-GLUCONIC ACID REDUCTASE"/>
    <property type="match status" value="1"/>
</dbReference>
<evidence type="ECO:0000313" key="4">
    <source>
        <dbReference type="Proteomes" id="UP001275084"/>
    </source>
</evidence>
<gene>
    <name evidence="3" type="ORF">B0T25DRAFT_572762</name>
</gene>
<dbReference type="SUPFAM" id="SSF51430">
    <property type="entry name" value="NAD(P)-linked oxidoreductase"/>
    <property type="match status" value="1"/>
</dbReference>
<dbReference type="InterPro" id="IPR020471">
    <property type="entry name" value="AKR"/>
</dbReference>
<evidence type="ECO:0000313" key="3">
    <source>
        <dbReference type="EMBL" id="KAK3343767.1"/>
    </source>
</evidence>
<dbReference type="InterPro" id="IPR036812">
    <property type="entry name" value="NAD(P)_OxRdtase_dom_sf"/>
</dbReference>
<organism evidence="3 4">
    <name type="scientific">Lasiosphaeria hispida</name>
    <dbReference type="NCBI Taxonomy" id="260671"/>
    <lineage>
        <taxon>Eukaryota</taxon>
        <taxon>Fungi</taxon>
        <taxon>Dikarya</taxon>
        <taxon>Ascomycota</taxon>
        <taxon>Pezizomycotina</taxon>
        <taxon>Sordariomycetes</taxon>
        <taxon>Sordariomycetidae</taxon>
        <taxon>Sordariales</taxon>
        <taxon>Lasiosphaeriaceae</taxon>
        <taxon>Lasiosphaeria</taxon>
    </lineage>
</organism>
<evidence type="ECO:0000256" key="1">
    <source>
        <dbReference type="ARBA" id="ARBA00023002"/>
    </source>
</evidence>
<comment type="caution">
    <text evidence="3">The sequence shown here is derived from an EMBL/GenBank/DDBJ whole genome shotgun (WGS) entry which is preliminary data.</text>
</comment>
<dbReference type="AlphaFoldDB" id="A0AAJ0H9A1"/>
<dbReference type="PANTHER" id="PTHR43827:SF8">
    <property type="entry name" value="ALDO_KETO REDUCTASE FAMILY PROTEIN"/>
    <property type="match status" value="1"/>
</dbReference>
<feature type="domain" description="NADP-dependent oxidoreductase" evidence="2">
    <location>
        <begin position="28"/>
        <end position="181"/>
    </location>
</feature>
<evidence type="ECO:0000259" key="2">
    <source>
        <dbReference type="Pfam" id="PF00248"/>
    </source>
</evidence>